<evidence type="ECO:0000313" key="9">
    <source>
        <dbReference type="Proteomes" id="UP000249239"/>
    </source>
</evidence>
<feature type="transmembrane region" description="Helical" evidence="6">
    <location>
        <begin position="276"/>
        <end position="293"/>
    </location>
</feature>
<dbReference type="SUPFAM" id="SSF103481">
    <property type="entry name" value="Multidrug resistance efflux transporter EmrE"/>
    <property type="match status" value="2"/>
</dbReference>
<evidence type="ECO:0000256" key="6">
    <source>
        <dbReference type="SAM" id="Phobius"/>
    </source>
</evidence>
<feature type="transmembrane region" description="Helical" evidence="6">
    <location>
        <begin position="127"/>
        <end position="143"/>
    </location>
</feature>
<organism evidence="8 9">
    <name type="scientific">Breznakibacter xylanolyticus</name>
    <dbReference type="NCBI Taxonomy" id="990"/>
    <lineage>
        <taxon>Bacteria</taxon>
        <taxon>Pseudomonadati</taxon>
        <taxon>Bacteroidota</taxon>
        <taxon>Bacteroidia</taxon>
        <taxon>Marinilabiliales</taxon>
        <taxon>Marinilabiliaceae</taxon>
        <taxon>Breznakibacter</taxon>
    </lineage>
</organism>
<comment type="subcellular location">
    <subcellularLocation>
        <location evidence="1">Cell membrane</location>
        <topology evidence="1">Multi-pass membrane protein</topology>
    </subcellularLocation>
</comment>
<feature type="transmembrane region" description="Helical" evidence="6">
    <location>
        <begin position="187"/>
        <end position="206"/>
    </location>
</feature>
<dbReference type="InterPro" id="IPR000620">
    <property type="entry name" value="EamA_dom"/>
</dbReference>
<dbReference type="PROSITE" id="PS51257">
    <property type="entry name" value="PROKAR_LIPOPROTEIN"/>
    <property type="match status" value="1"/>
</dbReference>
<name>A0A2W7NI73_9BACT</name>
<dbReference type="AlphaFoldDB" id="A0A2W7NI73"/>
<keyword evidence="3 6" id="KW-0812">Transmembrane</keyword>
<dbReference type="PANTHER" id="PTHR32322:SF18">
    <property type="entry name" value="S-ADENOSYLMETHIONINE_S-ADENOSYLHOMOCYSTEINE TRANSPORTER"/>
    <property type="match status" value="1"/>
</dbReference>
<feature type="domain" description="EamA" evidence="7">
    <location>
        <begin position="10"/>
        <end position="141"/>
    </location>
</feature>
<feature type="transmembrane region" description="Helical" evidence="6">
    <location>
        <begin position="43"/>
        <end position="63"/>
    </location>
</feature>
<evidence type="ECO:0000259" key="7">
    <source>
        <dbReference type="Pfam" id="PF00892"/>
    </source>
</evidence>
<dbReference type="InterPro" id="IPR050638">
    <property type="entry name" value="AA-Vitamin_Transporters"/>
</dbReference>
<keyword evidence="5 6" id="KW-0472">Membrane</keyword>
<reference evidence="8 9" key="1">
    <citation type="submission" date="2018-06" db="EMBL/GenBank/DDBJ databases">
        <title>Genomic Encyclopedia of Archaeal and Bacterial Type Strains, Phase II (KMG-II): from individual species to whole genera.</title>
        <authorList>
            <person name="Goeker M."/>
        </authorList>
    </citation>
    <scope>NUCLEOTIDE SEQUENCE [LARGE SCALE GENOMIC DNA]</scope>
    <source>
        <strain evidence="8 9">DSM 6779</strain>
    </source>
</reference>
<dbReference type="InterPro" id="IPR037185">
    <property type="entry name" value="EmrE-like"/>
</dbReference>
<feature type="domain" description="EamA" evidence="7">
    <location>
        <begin position="156"/>
        <end position="292"/>
    </location>
</feature>
<dbReference type="OrthoDB" id="1117213at2"/>
<proteinExistence type="predicted"/>
<evidence type="ECO:0000256" key="3">
    <source>
        <dbReference type="ARBA" id="ARBA00022692"/>
    </source>
</evidence>
<comment type="caution">
    <text evidence="8">The sequence shown here is derived from an EMBL/GenBank/DDBJ whole genome shotgun (WGS) entry which is preliminary data.</text>
</comment>
<dbReference type="GO" id="GO:0005886">
    <property type="term" value="C:plasma membrane"/>
    <property type="evidence" value="ECO:0007669"/>
    <property type="project" value="UniProtKB-SubCell"/>
</dbReference>
<evidence type="ECO:0000256" key="4">
    <source>
        <dbReference type="ARBA" id="ARBA00022989"/>
    </source>
</evidence>
<evidence type="ECO:0000256" key="1">
    <source>
        <dbReference type="ARBA" id="ARBA00004651"/>
    </source>
</evidence>
<feature type="transmembrane region" description="Helical" evidence="6">
    <location>
        <begin position="218"/>
        <end position="240"/>
    </location>
</feature>
<evidence type="ECO:0000313" key="8">
    <source>
        <dbReference type="EMBL" id="PZX10972.1"/>
    </source>
</evidence>
<keyword evidence="9" id="KW-1185">Reference proteome</keyword>
<feature type="transmembrane region" description="Helical" evidence="6">
    <location>
        <begin position="155"/>
        <end position="175"/>
    </location>
</feature>
<protein>
    <submittedName>
        <fullName evidence="8">Drug/metabolite transporter (DMT)-like permease</fullName>
    </submittedName>
</protein>
<keyword evidence="4 6" id="KW-1133">Transmembrane helix</keyword>
<dbReference type="RefSeq" id="WP_111447021.1">
    <property type="nucleotide sequence ID" value="NZ_QKZK01000044.1"/>
</dbReference>
<evidence type="ECO:0000256" key="2">
    <source>
        <dbReference type="ARBA" id="ARBA00022475"/>
    </source>
</evidence>
<accession>A0A2W7NI73</accession>
<gene>
    <name evidence="8" type="ORF">LX69_03234</name>
</gene>
<dbReference type="Pfam" id="PF00892">
    <property type="entry name" value="EamA"/>
    <property type="match status" value="2"/>
</dbReference>
<evidence type="ECO:0000256" key="5">
    <source>
        <dbReference type="ARBA" id="ARBA00023136"/>
    </source>
</evidence>
<dbReference type="Proteomes" id="UP000249239">
    <property type="component" value="Unassembled WGS sequence"/>
</dbReference>
<dbReference type="EMBL" id="QKZK01000044">
    <property type="protein sequence ID" value="PZX10972.1"/>
    <property type="molecule type" value="Genomic_DNA"/>
</dbReference>
<feature type="transmembrane region" description="Helical" evidence="6">
    <location>
        <begin position="252"/>
        <end position="270"/>
    </location>
</feature>
<sequence>MRNIFTSTPFLAIVACLLWSTAFAGIKIGLQYNLPFQFAGERFFLAGLMILPFALAQGSYVTTFVRHHRLILLISLAQTFVQYALFYWGISLLPAGLTAITVGTQPLMVALLAHYTLRHDRITWRKMAAIVVGISGVVFIAVGKGLEGDGGWKPVLGLVLLVLSNVSSGIVNIIISQKNDIGSPITISSMQLMLGGLLLMLFSWVVEPFRGFDFPAVYYVSLVWLSAISAVAFSIWYLLLQRKGVKVSDLNVWKFLIPVSGALLSWLLVPGEGPDVFALTGMAVIGGALLLYYKKA</sequence>
<dbReference type="PANTHER" id="PTHR32322">
    <property type="entry name" value="INNER MEMBRANE TRANSPORTER"/>
    <property type="match status" value="1"/>
</dbReference>
<keyword evidence="2" id="KW-1003">Cell membrane</keyword>